<reference evidence="3 4" key="1">
    <citation type="submission" date="2023-03" db="EMBL/GenBank/DDBJ databases">
        <title>Bacillus Genome Sequencing.</title>
        <authorList>
            <person name="Dunlap C."/>
        </authorList>
    </citation>
    <scope>NUCLEOTIDE SEQUENCE [LARGE SCALE GENOMIC DNA]</scope>
    <source>
        <strain evidence="3 4">B-23453</strain>
    </source>
</reference>
<keyword evidence="4" id="KW-1185">Reference proteome</keyword>
<dbReference type="PANTHER" id="PTHR22916">
    <property type="entry name" value="GLYCOSYLTRANSFERASE"/>
    <property type="match status" value="1"/>
</dbReference>
<accession>A0ABU6MLC1</accession>
<dbReference type="PANTHER" id="PTHR22916:SF3">
    <property type="entry name" value="UDP-GLCNAC:BETAGAL BETA-1,3-N-ACETYLGLUCOSAMINYLTRANSFERASE-LIKE PROTEIN 1"/>
    <property type="match status" value="1"/>
</dbReference>
<dbReference type="InterPro" id="IPR001173">
    <property type="entry name" value="Glyco_trans_2-like"/>
</dbReference>
<dbReference type="CDD" id="cd00761">
    <property type="entry name" value="Glyco_tranf_GTA_type"/>
    <property type="match status" value="1"/>
</dbReference>
<dbReference type="InterPro" id="IPR007554">
    <property type="entry name" value="Glycerophosphate_synth"/>
</dbReference>
<evidence type="ECO:0000259" key="2">
    <source>
        <dbReference type="Pfam" id="PF00535"/>
    </source>
</evidence>
<dbReference type="SUPFAM" id="SSF53448">
    <property type="entry name" value="Nucleotide-diphospho-sugar transferases"/>
    <property type="match status" value="1"/>
</dbReference>
<dbReference type="Gene3D" id="3.90.550.10">
    <property type="entry name" value="Spore Coat Polysaccharide Biosynthesis Protein SpsA, Chain A"/>
    <property type="match status" value="1"/>
</dbReference>
<evidence type="ECO:0000313" key="3">
    <source>
        <dbReference type="EMBL" id="MED1205481.1"/>
    </source>
</evidence>
<dbReference type="Proteomes" id="UP001341444">
    <property type="component" value="Unassembled WGS sequence"/>
</dbReference>
<name>A0ABU6MLC1_9BACI</name>
<feature type="domain" description="Glycosyltransferase 2-like" evidence="2">
    <location>
        <begin position="11"/>
        <end position="170"/>
    </location>
</feature>
<dbReference type="SUPFAM" id="SSF53756">
    <property type="entry name" value="UDP-Glycosyltransferase/glycogen phosphorylase"/>
    <property type="match status" value="1"/>
</dbReference>
<proteinExistence type="inferred from homology"/>
<sequence length="896" mass="105774">MKSQEYDFKFSVIMPIYNVEKFLAEAVDSVLNQTIGLENIQIILVNDESPDNSEEICLKYQAEYPDNVVYVKKPNGGVSSARNYGIQFARGRYIQFLDPDDKVSPNTFENVYAFFEENDEEIDLVAIPIFFFEGRKGKHVLNNKFSSTRILDLEERPDLILTHCCSTFIKNEVMNHFSFDESCRIGEDAKLVNLIIAKKMKYGVVKQARFHYRVRADGSSAMQNAQKNKDWYNHSLQTFSTDLVNKTSGADGSAPRFIQYVVMHDLKWKFFVKDIAETPLTQSEYEEFVQLIKNLLNHMDDDVIMDTKNVSHYYLLHALKMKYKGDFSKVVFENKEEDDLYLCLHENIIARLSTEVLTVEILEEKQNTVHLEGFWGSLFDNENVEIYAEVENERFKTESIVRNVNNYVSLGETIKRYPGFSLDIPKDVFRKGSYIEFFITKNGVTQNIKLRFFKYSGLNQGLRNSYAAKDEHIFYYRDRKLYVENNTVFNRFTKEAKYLFSLSRKKKRVKKNQKSALNKAIIGRLAHYGTRLFSHKPVWLFVDRQDKADDSAEHLFKYAMQKNDGIKKYFVIKKDCADYERLKQYGKVVAFRSLQHKLLTMAASKVISTHADVWVVNPFFSTDVYYRDLMTYDFVFLQHGITMVDHSQWLNKYNKNIRVMVTAAHKEYESIINGDYNFTKENVFLGGFPRYDNLEKSNGQKQILIMPTWRKALVSPKNQALGIRPYNPYFKESEYFKRYNDLINDEELLRFAEERGYKIKFFPHPDIQQQLSDYDRNELVEFVDYNTSYQLMFNSSDIMITDFSSVAFDFAYTKKPVIYYQFEESYHFKLDYYNYETMGFGDTIAKHEDLVEKIKYYINNNSQMEDKYKDRVDSFFAYTDKNNRERVYNAIMDIDR</sequence>
<dbReference type="InterPro" id="IPR029044">
    <property type="entry name" value="Nucleotide-diphossugar_trans"/>
</dbReference>
<comment type="similarity">
    <text evidence="1">Belongs to the glycosyltransferase 2 family.</text>
</comment>
<dbReference type="RefSeq" id="WP_066269629.1">
    <property type="nucleotide sequence ID" value="NZ_JARMAB010000034.1"/>
</dbReference>
<dbReference type="InterPro" id="IPR043148">
    <property type="entry name" value="TagF_C"/>
</dbReference>
<evidence type="ECO:0000313" key="4">
    <source>
        <dbReference type="Proteomes" id="UP001341444"/>
    </source>
</evidence>
<comment type="caution">
    <text evidence="3">The sequence shown here is derived from an EMBL/GenBank/DDBJ whole genome shotgun (WGS) entry which is preliminary data.</text>
</comment>
<dbReference type="Pfam" id="PF04464">
    <property type="entry name" value="Glyphos_transf"/>
    <property type="match status" value="1"/>
</dbReference>
<dbReference type="Pfam" id="PF00535">
    <property type="entry name" value="Glycos_transf_2"/>
    <property type="match status" value="1"/>
</dbReference>
<evidence type="ECO:0000256" key="1">
    <source>
        <dbReference type="ARBA" id="ARBA00006739"/>
    </source>
</evidence>
<gene>
    <name evidence="3" type="ORF">P4T90_20810</name>
</gene>
<dbReference type="EMBL" id="JARMAB010000034">
    <property type="protein sequence ID" value="MED1205481.1"/>
    <property type="molecule type" value="Genomic_DNA"/>
</dbReference>
<protein>
    <submittedName>
        <fullName evidence="3">CDP-glycerol glycerophosphotransferase family protein</fullName>
    </submittedName>
</protein>
<organism evidence="3 4">
    <name type="scientific">Heyndrickxia acidicola</name>
    <dbReference type="NCBI Taxonomy" id="209389"/>
    <lineage>
        <taxon>Bacteria</taxon>
        <taxon>Bacillati</taxon>
        <taxon>Bacillota</taxon>
        <taxon>Bacilli</taxon>
        <taxon>Bacillales</taxon>
        <taxon>Bacillaceae</taxon>
        <taxon>Heyndrickxia</taxon>
    </lineage>
</organism>
<dbReference type="Gene3D" id="3.40.50.12580">
    <property type="match status" value="1"/>
</dbReference>